<dbReference type="AlphaFoldDB" id="A0A7S2WIE1"/>
<proteinExistence type="predicted"/>
<gene>
    <name evidence="1" type="ORF">EANT1437_LOCUS12336</name>
</gene>
<protein>
    <submittedName>
        <fullName evidence="1">Uncharacterized protein</fullName>
    </submittedName>
</protein>
<sequence>MVADIDKLDNYFGRQNTSSDEVRNHFVNTMFNDPSTLRDLSRRGVGNDCVPSPFENIASEEDVDDADISRNDDGSINVCDLGMKEYRSRLIRHLNIAFKK</sequence>
<organism evidence="1">
    <name type="scientific">Eucampia antarctica</name>
    <dbReference type="NCBI Taxonomy" id="49252"/>
    <lineage>
        <taxon>Eukaryota</taxon>
        <taxon>Sar</taxon>
        <taxon>Stramenopiles</taxon>
        <taxon>Ochrophyta</taxon>
        <taxon>Bacillariophyta</taxon>
        <taxon>Mediophyceae</taxon>
        <taxon>Biddulphiophycidae</taxon>
        <taxon>Hemiaulales</taxon>
        <taxon>Hemiaulaceae</taxon>
        <taxon>Eucampia</taxon>
    </lineage>
</organism>
<reference evidence="1" key="1">
    <citation type="submission" date="2021-01" db="EMBL/GenBank/DDBJ databases">
        <authorList>
            <person name="Corre E."/>
            <person name="Pelletier E."/>
            <person name="Niang G."/>
            <person name="Scheremetjew M."/>
            <person name="Finn R."/>
            <person name="Kale V."/>
            <person name="Holt S."/>
            <person name="Cochrane G."/>
            <person name="Meng A."/>
            <person name="Brown T."/>
            <person name="Cohen L."/>
        </authorList>
    </citation>
    <scope>NUCLEOTIDE SEQUENCE</scope>
    <source>
        <strain evidence="1">CCMP1452</strain>
    </source>
</reference>
<accession>A0A7S2WIE1</accession>
<dbReference type="EMBL" id="HBHI01024044">
    <property type="protein sequence ID" value="CAD9690514.1"/>
    <property type="molecule type" value="Transcribed_RNA"/>
</dbReference>
<evidence type="ECO:0000313" key="1">
    <source>
        <dbReference type="EMBL" id="CAD9690514.1"/>
    </source>
</evidence>
<name>A0A7S2WIE1_9STRA</name>